<protein>
    <recommendedName>
        <fullName evidence="4">DUF308 domain-containing protein</fullName>
    </recommendedName>
</protein>
<dbReference type="AlphaFoldDB" id="A0A6M0K8F4"/>
<comment type="caution">
    <text evidence="2">The sequence shown here is derived from an EMBL/GenBank/DDBJ whole genome shotgun (WGS) entry which is preliminary data.</text>
</comment>
<reference evidence="2 3" key="1">
    <citation type="submission" date="2020-02" db="EMBL/GenBank/DDBJ databases">
        <title>Genome sequences of Thiorhodococcus mannitoliphagus and Thiorhodococcus minor, purple sulfur photosynthetic bacteria in the gammaproteobacterial family, Chromatiaceae.</title>
        <authorList>
            <person name="Aviles F.A."/>
            <person name="Meyer T.E."/>
            <person name="Kyndt J.A."/>
        </authorList>
    </citation>
    <scope>NUCLEOTIDE SEQUENCE [LARGE SCALE GENOMIC DNA]</scope>
    <source>
        <strain evidence="2 3">DSM 11518</strain>
    </source>
</reference>
<feature type="transmembrane region" description="Helical" evidence="1">
    <location>
        <begin position="7"/>
        <end position="25"/>
    </location>
</feature>
<evidence type="ECO:0000256" key="1">
    <source>
        <dbReference type="SAM" id="Phobius"/>
    </source>
</evidence>
<organism evidence="2 3">
    <name type="scientific">Thiorhodococcus minor</name>
    <dbReference type="NCBI Taxonomy" id="57489"/>
    <lineage>
        <taxon>Bacteria</taxon>
        <taxon>Pseudomonadati</taxon>
        <taxon>Pseudomonadota</taxon>
        <taxon>Gammaproteobacteria</taxon>
        <taxon>Chromatiales</taxon>
        <taxon>Chromatiaceae</taxon>
        <taxon>Thiorhodococcus</taxon>
    </lineage>
</organism>
<feature type="transmembrane region" description="Helical" evidence="1">
    <location>
        <begin position="82"/>
        <end position="103"/>
    </location>
</feature>
<keyword evidence="1" id="KW-0812">Transmembrane</keyword>
<dbReference type="Proteomes" id="UP000483379">
    <property type="component" value="Unassembled WGS sequence"/>
</dbReference>
<keyword evidence="3" id="KW-1185">Reference proteome</keyword>
<accession>A0A6M0K8F4</accession>
<dbReference type="Pfam" id="PF03729">
    <property type="entry name" value="DUF308"/>
    <property type="match status" value="2"/>
</dbReference>
<feature type="transmembrane region" description="Helical" evidence="1">
    <location>
        <begin position="123"/>
        <end position="154"/>
    </location>
</feature>
<feature type="transmembrane region" description="Helical" evidence="1">
    <location>
        <begin position="31"/>
        <end position="49"/>
    </location>
</feature>
<dbReference type="InterPro" id="IPR005325">
    <property type="entry name" value="DUF308_memb"/>
</dbReference>
<evidence type="ECO:0000313" key="2">
    <source>
        <dbReference type="EMBL" id="NEV64997.1"/>
    </source>
</evidence>
<sequence>MASTKRFAIVSILLGVAAIALPYFFGTLAVLALGGVMLASGIVSLFFVIDVRKQGLPVSVFGPWAQIIAGLVVLIWPELALWLVAVLLGGGLILSGITGLTALRDAGIVNPPRLRKIGLWASILLGVLLIAMGALGSAILLGMVLGVALIAAGLHQWREADLLR</sequence>
<gene>
    <name evidence="2" type="ORF">G3446_24580</name>
</gene>
<keyword evidence="1" id="KW-1133">Transmembrane helix</keyword>
<keyword evidence="1" id="KW-0472">Membrane</keyword>
<dbReference type="EMBL" id="JAAIJQ010000133">
    <property type="protein sequence ID" value="NEV64997.1"/>
    <property type="molecule type" value="Genomic_DNA"/>
</dbReference>
<dbReference type="RefSeq" id="WP_164456291.1">
    <property type="nucleotide sequence ID" value="NZ_JAAIJQ010000133.1"/>
</dbReference>
<name>A0A6M0K8F4_9GAMM</name>
<evidence type="ECO:0000313" key="3">
    <source>
        <dbReference type="Proteomes" id="UP000483379"/>
    </source>
</evidence>
<proteinExistence type="predicted"/>
<feature type="transmembrane region" description="Helical" evidence="1">
    <location>
        <begin position="56"/>
        <end position="76"/>
    </location>
</feature>
<evidence type="ECO:0008006" key="4">
    <source>
        <dbReference type="Google" id="ProtNLM"/>
    </source>
</evidence>